<keyword evidence="5" id="KW-0539">Nucleus</keyword>
<dbReference type="SMART" id="SM00526">
    <property type="entry name" value="H15"/>
    <property type="match status" value="1"/>
</dbReference>
<dbReference type="GO" id="GO:0000786">
    <property type="term" value="C:nucleosome"/>
    <property type="evidence" value="ECO:0007669"/>
    <property type="project" value="InterPro"/>
</dbReference>
<sequence length="184" mass="20482">MAMDSEDNSSDANIVGSGYTLSLDDMVLEALSTIDDEHDGSGRDVDGIFEYNNERYVIPENVRELLKDELEKLIAERKIEKVGNRYTIMPQRVPTTAATGEDSTMPQESASTSLVPRAPEENPQIDAVAKVVAEAENFEFQAKEAQELVDRHSQMLDLERLFLELAVEILNRCNVQLLTTSSSS</sequence>
<evidence type="ECO:0000313" key="9">
    <source>
        <dbReference type="Proteomes" id="UP000008694"/>
    </source>
</evidence>
<reference evidence="9" key="1">
    <citation type="journal article" date="2011" name="Nat. Genet.">
        <title>The Arabidopsis lyrata genome sequence and the basis of rapid genome size change.</title>
        <authorList>
            <person name="Hu T.T."/>
            <person name="Pattyn P."/>
            <person name="Bakker E.G."/>
            <person name="Cao J."/>
            <person name="Cheng J.-F."/>
            <person name="Clark R.M."/>
            <person name="Fahlgren N."/>
            <person name="Fawcett J.A."/>
            <person name="Grimwood J."/>
            <person name="Gundlach H."/>
            <person name="Haberer G."/>
            <person name="Hollister J.D."/>
            <person name="Ossowski S."/>
            <person name="Ottilar R.P."/>
            <person name="Salamov A.A."/>
            <person name="Schneeberger K."/>
            <person name="Spannagl M."/>
            <person name="Wang X."/>
            <person name="Yang L."/>
            <person name="Nasrallah M.E."/>
            <person name="Bergelson J."/>
            <person name="Carrington J.C."/>
            <person name="Gaut B.S."/>
            <person name="Schmutz J."/>
            <person name="Mayer K.F.X."/>
            <person name="Van de Peer Y."/>
            <person name="Grigoriev I.V."/>
            <person name="Nordborg M."/>
            <person name="Weigel D."/>
            <person name="Guo Y.-L."/>
        </authorList>
    </citation>
    <scope>NUCLEOTIDE SEQUENCE [LARGE SCALE GENOMIC DNA]</scope>
    <source>
        <strain evidence="9">cv. MN47</strain>
    </source>
</reference>
<name>D7KM38_ARALL</name>
<keyword evidence="9" id="KW-1185">Reference proteome</keyword>
<evidence type="ECO:0000256" key="4">
    <source>
        <dbReference type="ARBA" id="ARBA00023125"/>
    </source>
</evidence>
<keyword evidence="4" id="KW-0238">DNA-binding</keyword>
<dbReference type="GO" id="GO:0006334">
    <property type="term" value="P:nucleosome assembly"/>
    <property type="evidence" value="ECO:0007669"/>
    <property type="project" value="InterPro"/>
</dbReference>
<gene>
    <name evidence="8" type="ORF">ARALYDRAFT_892478</name>
</gene>
<dbReference type="HOGENOM" id="CLU_104349_0_0_1"/>
<feature type="domain" description="H15" evidence="7">
    <location>
        <begin position="19"/>
        <end position="90"/>
    </location>
</feature>
<evidence type="ECO:0000313" key="8">
    <source>
        <dbReference type="EMBL" id="EFH68057.1"/>
    </source>
</evidence>
<dbReference type="GO" id="GO:0005634">
    <property type="term" value="C:nucleus"/>
    <property type="evidence" value="ECO:0007669"/>
    <property type="project" value="UniProtKB-SubCell"/>
</dbReference>
<evidence type="ECO:0000256" key="3">
    <source>
        <dbReference type="ARBA" id="ARBA00022454"/>
    </source>
</evidence>
<dbReference type="PROSITE" id="PS51504">
    <property type="entry name" value="H15"/>
    <property type="match status" value="1"/>
</dbReference>
<comment type="subcellular location">
    <subcellularLocation>
        <location evidence="2">Chromosome</location>
    </subcellularLocation>
    <subcellularLocation>
        <location evidence="1">Nucleus</location>
    </subcellularLocation>
</comment>
<dbReference type="Proteomes" id="UP000008694">
    <property type="component" value="Unassembled WGS sequence"/>
</dbReference>
<dbReference type="EMBL" id="GL348713">
    <property type="protein sequence ID" value="EFH68057.1"/>
    <property type="molecule type" value="Genomic_DNA"/>
</dbReference>
<evidence type="ECO:0000256" key="5">
    <source>
        <dbReference type="ARBA" id="ARBA00023242"/>
    </source>
</evidence>
<evidence type="ECO:0000256" key="6">
    <source>
        <dbReference type="SAM" id="MobiDB-lite"/>
    </source>
</evidence>
<proteinExistence type="predicted"/>
<dbReference type="STRING" id="81972.D7KM38"/>
<evidence type="ECO:0000256" key="1">
    <source>
        <dbReference type="ARBA" id="ARBA00004123"/>
    </source>
</evidence>
<dbReference type="GO" id="GO:0003691">
    <property type="term" value="F:double-stranded telomeric DNA binding"/>
    <property type="evidence" value="ECO:0007669"/>
    <property type="project" value="InterPro"/>
</dbReference>
<dbReference type="Gramene" id="scaffold_105272.1">
    <property type="protein sequence ID" value="scaffold_105272.1"/>
    <property type="gene ID" value="scaffold_105272.1"/>
</dbReference>
<evidence type="ECO:0000259" key="7">
    <source>
        <dbReference type="PROSITE" id="PS51504"/>
    </source>
</evidence>
<dbReference type="PANTHER" id="PTHR46267:SF15">
    <property type="entry name" value="WINGED HELIX-TURN-HELIX TRANSCRIPTION REPRESSOR DNA-BINDING PROTEIN-RELATED"/>
    <property type="match status" value="1"/>
</dbReference>
<accession>D7KM38</accession>
<protein>
    <recommendedName>
        <fullName evidence="7">H15 domain-containing protein</fullName>
    </recommendedName>
</protein>
<dbReference type="InterPro" id="IPR005818">
    <property type="entry name" value="Histone_H1/H5_H15"/>
</dbReference>
<dbReference type="PANTHER" id="PTHR46267">
    <property type="entry name" value="SINGLE MYB HISTONE 4"/>
    <property type="match status" value="1"/>
</dbReference>
<dbReference type="AlphaFoldDB" id="D7KM38"/>
<feature type="compositionally biased region" description="Polar residues" evidence="6">
    <location>
        <begin position="96"/>
        <end position="114"/>
    </location>
</feature>
<feature type="region of interest" description="Disordered" evidence="6">
    <location>
        <begin position="96"/>
        <end position="117"/>
    </location>
</feature>
<evidence type="ECO:0000256" key="2">
    <source>
        <dbReference type="ARBA" id="ARBA00004286"/>
    </source>
</evidence>
<keyword evidence="3" id="KW-0158">Chromosome</keyword>
<dbReference type="InterPro" id="IPR044597">
    <property type="entry name" value="SMH1-6"/>
</dbReference>
<organism evidence="9">
    <name type="scientific">Arabidopsis lyrata subsp. lyrata</name>
    <name type="common">Lyre-leaved rock-cress</name>
    <dbReference type="NCBI Taxonomy" id="81972"/>
    <lineage>
        <taxon>Eukaryota</taxon>
        <taxon>Viridiplantae</taxon>
        <taxon>Streptophyta</taxon>
        <taxon>Embryophyta</taxon>
        <taxon>Tracheophyta</taxon>
        <taxon>Spermatophyta</taxon>
        <taxon>Magnoliopsida</taxon>
        <taxon>eudicotyledons</taxon>
        <taxon>Gunneridae</taxon>
        <taxon>Pentapetalae</taxon>
        <taxon>rosids</taxon>
        <taxon>malvids</taxon>
        <taxon>Brassicales</taxon>
        <taxon>Brassicaceae</taxon>
        <taxon>Camelineae</taxon>
        <taxon>Arabidopsis</taxon>
    </lineage>
</organism>